<dbReference type="UniPathway" id="UPA00060">
    <property type="reaction ID" value="UER00138"/>
</dbReference>
<keyword evidence="5 8" id="KW-0418">Kinase</keyword>
<comment type="caution">
    <text evidence="8">The sequence shown here is derived from an EMBL/GenBank/DDBJ whole genome shotgun (WGS) entry which is preliminary data.</text>
</comment>
<dbReference type="AlphaFoldDB" id="A0A3M0CQN7"/>
<dbReference type="Proteomes" id="UP000271227">
    <property type="component" value="Unassembled WGS sequence"/>
</dbReference>
<evidence type="ECO:0000313" key="8">
    <source>
        <dbReference type="EMBL" id="RMB11858.1"/>
    </source>
</evidence>
<dbReference type="InterPro" id="IPR013749">
    <property type="entry name" value="PM/HMP-P_kinase-1"/>
</dbReference>
<dbReference type="GO" id="GO:0009229">
    <property type="term" value="P:thiamine diphosphate biosynthetic process"/>
    <property type="evidence" value="ECO:0007669"/>
    <property type="project" value="UniProtKB-UniPathway"/>
</dbReference>
<keyword evidence="6" id="KW-0067">ATP-binding</keyword>
<dbReference type="GO" id="GO:0005524">
    <property type="term" value="F:ATP binding"/>
    <property type="evidence" value="ECO:0007669"/>
    <property type="project" value="UniProtKB-KW"/>
</dbReference>
<dbReference type="InterPro" id="IPR004399">
    <property type="entry name" value="HMP/HMP-P_kinase_dom"/>
</dbReference>
<dbReference type="GO" id="GO:0008972">
    <property type="term" value="F:phosphomethylpyrimidine kinase activity"/>
    <property type="evidence" value="ECO:0007669"/>
    <property type="project" value="InterPro"/>
</dbReference>
<dbReference type="RefSeq" id="WP_121937093.1">
    <property type="nucleotide sequence ID" value="NZ_REFR01000009.1"/>
</dbReference>
<evidence type="ECO:0000259" key="7">
    <source>
        <dbReference type="Pfam" id="PF08543"/>
    </source>
</evidence>
<evidence type="ECO:0000256" key="5">
    <source>
        <dbReference type="ARBA" id="ARBA00022777"/>
    </source>
</evidence>
<dbReference type="GO" id="GO:0005829">
    <property type="term" value="C:cytosol"/>
    <property type="evidence" value="ECO:0007669"/>
    <property type="project" value="TreeGrafter"/>
</dbReference>
<dbReference type="EMBL" id="REFR01000009">
    <property type="protein sequence ID" value="RMB11858.1"/>
    <property type="molecule type" value="Genomic_DNA"/>
</dbReference>
<evidence type="ECO:0000313" key="9">
    <source>
        <dbReference type="Proteomes" id="UP000271227"/>
    </source>
</evidence>
<evidence type="ECO:0000256" key="3">
    <source>
        <dbReference type="ARBA" id="ARBA00022679"/>
    </source>
</evidence>
<dbReference type="GO" id="GO:0009228">
    <property type="term" value="P:thiamine biosynthetic process"/>
    <property type="evidence" value="ECO:0007669"/>
    <property type="project" value="InterPro"/>
</dbReference>
<dbReference type="Pfam" id="PF08543">
    <property type="entry name" value="Phos_pyr_kin"/>
    <property type="match status" value="1"/>
</dbReference>
<protein>
    <recommendedName>
        <fullName evidence="2">hydroxymethylpyrimidine kinase</fullName>
        <ecNumber evidence="2">2.7.1.49</ecNumber>
    </recommendedName>
</protein>
<dbReference type="PANTHER" id="PTHR20858:SF17">
    <property type="entry name" value="HYDROXYMETHYLPYRIMIDINE_PHOSPHOMETHYLPYRIMIDINE KINASE THI20-RELATED"/>
    <property type="match status" value="1"/>
</dbReference>
<dbReference type="FunFam" id="3.40.1190.20:FF:000003">
    <property type="entry name" value="Phosphomethylpyrimidine kinase ThiD"/>
    <property type="match status" value="1"/>
</dbReference>
<dbReference type="CDD" id="cd01169">
    <property type="entry name" value="HMPP_kinase"/>
    <property type="match status" value="1"/>
</dbReference>
<proteinExistence type="predicted"/>
<dbReference type="FunCoup" id="A0A3M0CQN7">
    <property type="interactions" value="495"/>
</dbReference>
<evidence type="ECO:0000256" key="2">
    <source>
        <dbReference type="ARBA" id="ARBA00012135"/>
    </source>
</evidence>
<name>A0A3M0CQN7_9PROT</name>
<evidence type="ECO:0000256" key="4">
    <source>
        <dbReference type="ARBA" id="ARBA00022741"/>
    </source>
</evidence>
<dbReference type="Gene3D" id="3.40.1190.20">
    <property type="match status" value="1"/>
</dbReference>
<dbReference type="InterPro" id="IPR029056">
    <property type="entry name" value="Ribokinase-like"/>
</dbReference>
<organism evidence="8 9">
    <name type="scientific">Eilatimonas milleporae</name>
    <dbReference type="NCBI Taxonomy" id="911205"/>
    <lineage>
        <taxon>Bacteria</taxon>
        <taxon>Pseudomonadati</taxon>
        <taxon>Pseudomonadota</taxon>
        <taxon>Alphaproteobacteria</taxon>
        <taxon>Kordiimonadales</taxon>
        <taxon>Kordiimonadaceae</taxon>
        <taxon>Eilatimonas</taxon>
    </lineage>
</organism>
<keyword evidence="4" id="KW-0547">Nucleotide-binding</keyword>
<gene>
    <name evidence="8" type="ORF">BXY39_0344</name>
</gene>
<sequence>MTAIKGEDSGTRSPDGPGRVLIIAGSDPSGGAGIQADIKTVTRLGHYAAAAIVALTVQNTTGVSGVHLVPEDIVRGQISAVLDDIGADAVKIGMLANADIITAVADSLDAAGYTGPVVLDPVMVATSGDRLLADDAVDALKTRLLPRASLVTPNLPEATVLTGLGMDTKAAMEQAGQALIAAGAGAALIKGGHGRETVLTDILVTPDSCMRLTGPRIETRHTHGTGCTLSSAAATGLAAGLPLPEACRLAHAFVRSAIENAPGFGAGHGPLGHERAEVA</sequence>
<comment type="pathway">
    <text evidence="1">Cofactor biosynthesis; thiamine diphosphate biosynthesis.</text>
</comment>
<dbReference type="InParanoid" id="A0A3M0CQN7"/>
<accession>A0A3M0CQN7</accession>
<dbReference type="NCBIfam" id="TIGR00097">
    <property type="entry name" value="HMP-P_kinase"/>
    <property type="match status" value="1"/>
</dbReference>
<evidence type="ECO:0000256" key="1">
    <source>
        <dbReference type="ARBA" id="ARBA00004948"/>
    </source>
</evidence>
<reference evidence="8 9" key="1">
    <citation type="submission" date="2018-10" db="EMBL/GenBank/DDBJ databases">
        <title>Genomic Encyclopedia of Archaeal and Bacterial Type Strains, Phase II (KMG-II): from individual species to whole genera.</title>
        <authorList>
            <person name="Goeker M."/>
        </authorList>
    </citation>
    <scope>NUCLEOTIDE SEQUENCE [LARGE SCALE GENOMIC DNA]</scope>
    <source>
        <strain evidence="8 9">DSM 25217</strain>
    </source>
</reference>
<evidence type="ECO:0000256" key="6">
    <source>
        <dbReference type="ARBA" id="ARBA00022840"/>
    </source>
</evidence>
<feature type="domain" description="Pyridoxamine kinase/Phosphomethylpyrimidine kinase" evidence="7">
    <location>
        <begin position="27"/>
        <end position="271"/>
    </location>
</feature>
<keyword evidence="9" id="KW-1185">Reference proteome</keyword>
<dbReference type="EC" id="2.7.1.49" evidence="2"/>
<keyword evidence="3" id="KW-0808">Transferase</keyword>
<dbReference type="GO" id="GO:0008902">
    <property type="term" value="F:hydroxymethylpyrimidine kinase activity"/>
    <property type="evidence" value="ECO:0007669"/>
    <property type="project" value="UniProtKB-EC"/>
</dbReference>
<dbReference type="SUPFAM" id="SSF53613">
    <property type="entry name" value="Ribokinase-like"/>
    <property type="match status" value="1"/>
</dbReference>
<dbReference type="PANTHER" id="PTHR20858">
    <property type="entry name" value="PHOSPHOMETHYLPYRIMIDINE KINASE"/>
    <property type="match status" value="1"/>
</dbReference>
<dbReference type="OrthoDB" id="9810880at2"/>